<evidence type="ECO:0000313" key="1">
    <source>
        <dbReference type="EMBL" id="SPZ04396.1"/>
    </source>
</evidence>
<dbReference type="GO" id="GO:0004673">
    <property type="term" value="F:protein histidine kinase activity"/>
    <property type="evidence" value="ECO:0007669"/>
    <property type="project" value="UniProtKB-EC"/>
</dbReference>
<keyword evidence="1" id="KW-0808">Transferase</keyword>
<reference evidence="1 2" key="1">
    <citation type="submission" date="2018-06" db="EMBL/GenBank/DDBJ databases">
        <authorList>
            <consortium name="Pathogen Informatics"/>
            <person name="Doyle S."/>
        </authorList>
    </citation>
    <scope>NUCLEOTIDE SEQUENCE [LARGE SCALE GENOMIC DNA]</scope>
    <source>
        <strain evidence="1 2">NCTC10975</strain>
    </source>
</reference>
<dbReference type="EC" id="2.7.13.3" evidence="1"/>
<accession>A0A2X2CF90</accession>
<name>A0A2X2CF90_PROMI</name>
<dbReference type="AlphaFoldDB" id="A0A2X2CF90"/>
<protein>
    <submittedName>
        <fullName evidence="1">Two-component system sensor kinase</fullName>
        <ecNumber evidence="1">2.7.13.3</ecNumber>
    </submittedName>
</protein>
<keyword evidence="1" id="KW-0418">Kinase</keyword>
<sequence length="134" mass="15777">MISLKKWRIFPRSLRQLVIMAFWMVLLPLLVLAYQAYQSLDQLSNQAAITNKNALADTERSEVMRNLAIEMEGNYRRYCVLRDKTDEEMYQQRYQQYSKMFSTLQQTIIPLSESKEAQALNTSLKNAQINSMQK</sequence>
<evidence type="ECO:0000313" key="2">
    <source>
        <dbReference type="Proteomes" id="UP000251485"/>
    </source>
</evidence>
<gene>
    <name evidence="1" type="primary">glrK_1</name>
    <name evidence="1" type="ORF">NCTC10975_05271</name>
</gene>
<proteinExistence type="predicted"/>
<dbReference type="Proteomes" id="UP000251485">
    <property type="component" value="Unassembled WGS sequence"/>
</dbReference>
<organism evidence="1 2">
    <name type="scientific">Proteus mirabilis</name>
    <dbReference type="NCBI Taxonomy" id="584"/>
    <lineage>
        <taxon>Bacteria</taxon>
        <taxon>Pseudomonadati</taxon>
        <taxon>Pseudomonadota</taxon>
        <taxon>Gammaproteobacteria</taxon>
        <taxon>Enterobacterales</taxon>
        <taxon>Morganellaceae</taxon>
        <taxon>Proteus</taxon>
    </lineage>
</organism>
<dbReference type="EMBL" id="UAUE01000042">
    <property type="protein sequence ID" value="SPZ04396.1"/>
    <property type="molecule type" value="Genomic_DNA"/>
</dbReference>